<reference evidence="3" key="1">
    <citation type="submission" date="2021-01" db="EMBL/GenBank/DDBJ databases">
        <title>Phytophthora aleatoria, a newly-described species from Pinus radiata is distinct from Phytophthora cactorum isolates based on comparative genomics.</title>
        <authorList>
            <person name="Mcdougal R."/>
            <person name="Panda P."/>
            <person name="Williams N."/>
            <person name="Studholme D.J."/>
        </authorList>
    </citation>
    <scope>NUCLEOTIDE SEQUENCE</scope>
    <source>
        <strain evidence="3">NZFS 4037</strain>
    </source>
</reference>
<dbReference type="GO" id="GO:0006897">
    <property type="term" value="P:endocytosis"/>
    <property type="evidence" value="ECO:0007669"/>
    <property type="project" value="InterPro"/>
</dbReference>
<organism evidence="3 4">
    <name type="scientific">Phytophthora aleatoria</name>
    <dbReference type="NCBI Taxonomy" id="2496075"/>
    <lineage>
        <taxon>Eukaryota</taxon>
        <taxon>Sar</taxon>
        <taxon>Stramenopiles</taxon>
        <taxon>Oomycota</taxon>
        <taxon>Peronosporomycetes</taxon>
        <taxon>Peronosporales</taxon>
        <taxon>Peronosporaceae</taxon>
        <taxon>Phytophthora</taxon>
    </lineage>
</organism>
<accession>A0A8J5IYB9</accession>
<gene>
    <name evidence="3" type="ORF">JG688_00012608</name>
</gene>
<name>A0A8J5IYB9_9STRA</name>
<dbReference type="InterPro" id="IPR012466">
    <property type="entry name" value="NECAP_PHear"/>
</dbReference>
<proteinExistence type="predicted"/>
<evidence type="ECO:0000313" key="3">
    <source>
        <dbReference type="EMBL" id="KAG6953882.1"/>
    </source>
</evidence>
<feature type="domain" description="Macro" evidence="2">
    <location>
        <begin position="245"/>
        <end position="433"/>
    </location>
</feature>
<dbReference type="CDD" id="cd13228">
    <property type="entry name" value="PHear_NECAP"/>
    <property type="match status" value="1"/>
</dbReference>
<dbReference type="GO" id="GO:0030125">
    <property type="term" value="C:clathrin vesicle coat"/>
    <property type="evidence" value="ECO:0007669"/>
    <property type="project" value="TreeGrafter"/>
</dbReference>
<dbReference type="PANTHER" id="PTHR12847">
    <property type="entry name" value="ATP-BINDING CASSETTE ABC TRANSPORTER-RELATED"/>
    <property type="match status" value="1"/>
</dbReference>
<dbReference type="Proteomes" id="UP000709295">
    <property type="component" value="Unassembled WGS sequence"/>
</dbReference>
<dbReference type="Pfam" id="PF01661">
    <property type="entry name" value="Macro"/>
    <property type="match status" value="1"/>
</dbReference>
<dbReference type="FunFam" id="2.30.29.30:FF:000517">
    <property type="entry name" value="Adaptin earbinding coat-associated protein 2 (Necap-2) isoform"/>
    <property type="match status" value="1"/>
</dbReference>
<dbReference type="InterPro" id="IPR002589">
    <property type="entry name" value="Macro_dom"/>
</dbReference>
<feature type="region of interest" description="Disordered" evidence="1">
    <location>
        <begin position="160"/>
        <end position="194"/>
    </location>
</feature>
<evidence type="ECO:0000313" key="4">
    <source>
        <dbReference type="Proteomes" id="UP000709295"/>
    </source>
</evidence>
<keyword evidence="4" id="KW-1185">Reference proteome</keyword>
<dbReference type="AlphaFoldDB" id="A0A8J5IYB9"/>
<feature type="region of interest" description="Disordered" evidence="1">
    <location>
        <begin position="209"/>
        <end position="230"/>
    </location>
</feature>
<dbReference type="PROSITE" id="PS51154">
    <property type="entry name" value="MACRO"/>
    <property type="match status" value="1"/>
</dbReference>
<dbReference type="Pfam" id="PF07933">
    <property type="entry name" value="DUF1681"/>
    <property type="match status" value="1"/>
</dbReference>
<feature type="compositionally biased region" description="Low complexity" evidence="1">
    <location>
        <begin position="178"/>
        <end position="193"/>
    </location>
</feature>
<evidence type="ECO:0000256" key="1">
    <source>
        <dbReference type="SAM" id="MobiDB-lite"/>
    </source>
</evidence>
<dbReference type="EMBL" id="JAENGY010000991">
    <property type="protein sequence ID" value="KAG6953882.1"/>
    <property type="molecule type" value="Genomic_DNA"/>
</dbReference>
<comment type="caution">
    <text evidence="3">The sequence shown here is derived from an EMBL/GenBank/DDBJ whole genome shotgun (WGS) entry which is preliminary data.</text>
</comment>
<protein>
    <recommendedName>
        <fullName evidence="2">Macro domain-containing protein</fullName>
    </recommendedName>
</protein>
<dbReference type="PANTHER" id="PTHR12847:SF9">
    <property type="entry name" value="NECAP-LIKE PROTEIN CG9132"/>
    <property type="match status" value="1"/>
</dbReference>
<sequence length="461" mass="50306">MAEVEVQRVLATINQVFVFQIPPQTSAAGHRADSWPSTPAWTGRLQVSSVGEDAVIELKDPNTGALFAACPIKAGGPSAIQKVVDSSRYFVLRAVDRVSGRHAFIGIAFNNRSDAFDFNVAIDDFNKELKREKTQQESTTTAPPVDYSLKEGQTIRIKLNTKKKDSAKAEEDDDMDPFESTSSPKKTSSSLLEIDPTVGSLGDLEVDIESENSNGGQRSKPQDVEPTSLGQDRPICLGISSYCVSSKSSQLECFERCVRVVKDDLGAITTVGDQQVDCLVFPTSSSYRNPGRGVAGRVHERAGPDLDRAVVNLNLRNYAKVGDVMCTVGCDSGMRRLVHCVGPTGGMSSSEKLLYKTYVNAFLALDSNDVQCAAVASISTGLYRFPVPRAADIALSAIRDLIRLRPRWNARVAFVCIDDDVYEQFQRAHRETFQAFHTTGFAYPSLVETLSMAEPRTGPES</sequence>
<evidence type="ECO:0000259" key="2">
    <source>
        <dbReference type="PROSITE" id="PS51154"/>
    </source>
</evidence>
<dbReference type="SMART" id="SM00506">
    <property type="entry name" value="A1pp"/>
    <property type="match status" value="1"/>
</dbReference>